<evidence type="ECO:0000313" key="2">
    <source>
        <dbReference type="EMBL" id="MPD05683.1"/>
    </source>
</evidence>
<evidence type="ECO:0000313" key="3">
    <source>
        <dbReference type="Proteomes" id="UP000324222"/>
    </source>
</evidence>
<keyword evidence="3" id="KW-1185">Reference proteome</keyword>
<reference evidence="2 3" key="1">
    <citation type="submission" date="2019-05" db="EMBL/GenBank/DDBJ databases">
        <title>Another draft genome of Portunus trituberculatus and its Hox gene families provides insights of decapod evolution.</title>
        <authorList>
            <person name="Jeong J.-H."/>
            <person name="Song I."/>
            <person name="Kim S."/>
            <person name="Choi T."/>
            <person name="Kim D."/>
            <person name="Ryu S."/>
            <person name="Kim W."/>
        </authorList>
    </citation>
    <scope>NUCLEOTIDE SEQUENCE [LARGE SCALE GENOMIC DNA]</scope>
    <source>
        <tissue evidence="2">Muscle</tissue>
    </source>
</reference>
<dbReference type="AlphaFoldDB" id="A0A5B7KAR2"/>
<protein>
    <submittedName>
        <fullName evidence="2">Uncharacterized protein</fullName>
    </submittedName>
</protein>
<dbReference type="Proteomes" id="UP000324222">
    <property type="component" value="Unassembled WGS sequence"/>
</dbReference>
<feature type="region of interest" description="Disordered" evidence="1">
    <location>
        <begin position="1"/>
        <end position="22"/>
    </location>
</feature>
<accession>A0A5B7KAR2</accession>
<sequence length="61" mass="6754">MAFLKPSLTPSPHRQHEDGELNTKYGAALFPQGIRTRGRTAGYARLPAKHRGYAPQHTVTP</sequence>
<dbReference type="EMBL" id="VSRR010147177">
    <property type="protein sequence ID" value="MPD05683.1"/>
    <property type="molecule type" value="Genomic_DNA"/>
</dbReference>
<organism evidence="2 3">
    <name type="scientific">Portunus trituberculatus</name>
    <name type="common">Swimming crab</name>
    <name type="synonym">Neptunus trituberculatus</name>
    <dbReference type="NCBI Taxonomy" id="210409"/>
    <lineage>
        <taxon>Eukaryota</taxon>
        <taxon>Metazoa</taxon>
        <taxon>Ecdysozoa</taxon>
        <taxon>Arthropoda</taxon>
        <taxon>Crustacea</taxon>
        <taxon>Multicrustacea</taxon>
        <taxon>Malacostraca</taxon>
        <taxon>Eumalacostraca</taxon>
        <taxon>Eucarida</taxon>
        <taxon>Decapoda</taxon>
        <taxon>Pleocyemata</taxon>
        <taxon>Brachyura</taxon>
        <taxon>Eubrachyura</taxon>
        <taxon>Portunoidea</taxon>
        <taxon>Portunidae</taxon>
        <taxon>Portuninae</taxon>
        <taxon>Portunus</taxon>
    </lineage>
</organism>
<gene>
    <name evidence="2" type="ORF">E2C01_101441</name>
</gene>
<comment type="caution">
    <text evidence="2">The sequence shown here is derived from an EMBL/GenBank/DDBJ whole genome shotgun (WGS) entry which is preliminary data.</text>
</comment>
<evidence type="ECO:0000256" key="1">
    <source>
        <dbReference type="SAM" id="MobiDB-lite"/>
    </source>
</evidence>
<name>A0A5B7KAR2_PORTR</name>
<proteinExistence type="predicted"/>